<dbReference type="Gene3D" id="3.30.710.10">
    <property type="entry name" value="Potassium Channel Kv1.1, Chain A"/>
    <property type="match status" value="1"/>
</dbReference>
<reference evidence="2 3" key="1">
    <citation type="submission" date="2014-04" db="EMBL/GenBank/DDBJ databases">
        <authorList>
            <consortium name="DOE Joint Genome Institute"/>
            <person name="Kuo A."/>
            <person name="Kohler A."/>
            <person name="Nagy L.G."/>
            <person name="Floudas D."/>
            <person name="Copeland A."/>
            <person name="Barry K.W."/>
            <person name="Cichocki N."/>
            <person name="Veneault-Fourrey C."/>
            <person name="LaButti K."/>
            <person name="Lindquist E.A."/>
            <person name="Lipzen A."/>
            <person name="Lundell T."/>
            <person name="Morin E."/>
            <person name="Murat C."/>
            <person name="Sun H."/>
            <person name="Tunlid A."/>
            <person name="Henrissat B."/>
            <person name="Grigoriev I.V."/>
            <person name="Hibbett D.S."/>
            <person name="Martin F."/>
            <person name="Nordberg H.P."/>
            <person name="Cantor M.N."/>
            <person name="Hua S.X."/>
        </authorList>
    </citation>
    <scope>NUCLEOTIDE SEQUENCE [LARGE SCALE GENOMIC DNA]</scope>
    <source>
        <strain evidence="2 3">LaAM-08-1</strain>
    </source>
</reference>
<dbReference type="HOGENOM" id="CLU_033082_3_1_1"/>
<sequence>MTLDGPTLVSDLWYNDGNIVLQAETSLFRVSLGVLAARSPVFDDIQKLPRSQEQEMYGDCPLMVLPDKAEDLANFLRAVYDSGFFEPPPSETDFHTLAGILRLSTKYEIPYLRRRALLHLDTVRCNTLQDFDAQLSKRTIPRTNFLAFLIADLVHEMDLPWLLPMALYICTQSFEEIVMGYIYKGERRWINNAQQVACIEAVEPLTICLREDILSFLYWTDVDGCKSSAQCKEGHLELLKKYCSSTTRNPLASFSDIFEEVVRKAVCTRCCIASRDAHLIAREALWEALPGLFDLPSWETLRALREQALTGS</sequence>
<proteinExistence type="predicted"/>
<keyword evidence="3" id="KW-1185">Reference proteome</keyword>
<evidence type="ECO:0000313" key="2">
    <source>
        <dbReference type="EMBL" id="KIK04776.1"/>
    </source>
</evidence>
<dbReference type="InterPro" id="IPR000210">
    <property type="entry name" value="BTB/POZ_dom"/>
</dbReference>
<accession>A0A0C9XID2</accession>
<evidence type="ECO:0000259" key="1">
    <source>
        <dbReference type="SMART" id="SM00225"/>
    </source>
</evidence>
<evidence type="ECO:0000313" key="3">
    <source>
        <dbReference type="Proteomes" id="UP000054477"/>
    </source>
</evidence>
<dbReference type="OrthoDB" id="3893071at2759"/>
<dbReference type="AlphaFoldDB" id="A0A0C9XID2"/>
<protein>
    <recommendedName>
        <fullName evidence="1">BTB domain-containing protein</fullName>
    </recommendedName>
</protein>
<reference evidence="3" key="2">
    <citation type="submission" date="2015-01" db="EMBL/GenBank/DDBJ databases">
        <title>Evolutionary Origins and Diversification of the Mycorrhizal Mutualists.</title>
        <authorList>
            <consortium name="DOE Joint Genome Institute"/>
            <consortium name="Mycorrhizal Genomics Consortium"/>
            <person name="Kohler A."/>
            <person name="Kuo A."/>
            <person name="Nagy L.G."/>
            <person name="Floudas D."/>
            <person name="Copeland A."/>
            <person name="Barry K.W."/>
            <person name="Cichocki N."/>
            <person name="Veneault-Fourrey C."/>
            <person name="LaButti K."/>
            <person name="Lindquist E.A."/>
            <person name="Lipzen A."/>
            <person name="Lundell T."/>
            <person name="Morin E."/>
            <person name="Murat C."/>
            <person name="Riley R."/>
            <person name="Ohm R."/>
            <person name="Sun H."/>
            <person name="Tunlid A."/>
            <person name="Henrissat B."/>
            <person name="Grigoriev I.V."/>
            <person name="Hibbett D.S."/>
            <person name="Martin F."/>
        </authorList>
    </citation>
    <scope>NUCLEOTIDE SEQUENCE [LARGE SCALE GENOMIC DNA]</scope>
    <source>
        <strain evidence="3">LaAM-08-1</strain>
    </source>
</reference>
<feature type="domain" description="BTB" evidence="1">
    <location>
        <begin position="17"/>
        <end position="124"/>
    </location>
</feature>
<dbReference type="Proteomes" id="UP000054477">
    <property type="component" value="Unassembled WGS sequence"/>
</dbReference>
<gene>
    <name evidence="2" type="ORF">K443DRAFT_675558</name>
</gene>
<dbReference type="InterPro" id="IPR011333">
    <property type="entry name" value="SKP1/BTB/POZ_sf"/>
</dbReference>
<dbReference type="EMBL" id="KN838566">
    <property type="protein sequence ID" value="KIK04776.1"/>
    <property type="molecule type" value="Genomic_DNA"/>
</dbReference>
<dbReference type="Pfam" id="PF00651">
    <property type="entry name" value="BTB"/>
    <property type="match status" value="1"/>
</dbReference>
<dbReference type="SMART" id="SM00225">
    <property type="entry name" value="BTB"/>
    <property type="match status" value="1"/>
</dbReference>
<organism evidence="2 3">
    <name type="scientific">Laccaria amethystina LaAM-08-1</name>
    <dbReference type="NCBI Taxonomy" id="1095629"/>
    <lineage>
        <taxon>Eukaryota</taxon>
        <taxon>Fungi</taxon>
        <taxon>Dikarya</taxon>
        <taxon>Basidiomycota</taxon>
        <taxon>Agaricomycotina</taxon>
        <taxon>Agaricomycetes</taxon>
        <taxon>Agaricomycetidae</taxon>
        <taxon>Agaricales</taxon>
        <taxon>Agaricineae</taxon>
        <taxon>Hydnangiaceae</taxon>
        <taxon>Laccaria</taxon>
    </lineage>
</organism>
<name>A0A0C9XID2_9AGAR</name>